<dbReference type="EnsemblPlants" id="AUR62033047-RA">
    <property type="protein sequence ID" value="AUR62033047-RA:cds"/>
    <property type="gene ID" value="AUR62033047"/>
</dbReference>
<dbReference type="AlphaFoldDB" id="A0A803MP46"/>
<name>A0A803MP46_CHEQI</name>
<dbReference type="PANTHER" id="PTHR34835:SF34">
    <property type="entry name" value="OS08G0555500 PROTEIN"/>
    <property type="match status" value="1"/>
</dbReference>
<dbReference type="Proteomes" id="UP000596660">
    <property type="component" value="Unplaced"/>
</dbReference>
<accession>A0A803MP46</accession>
<feature type="compositionally biased region" description="Basic and acidic residues" evidence="1">
    <location>
        <begin position="36"/>
        <end position="62"/>
    </location>
</feature>
<reference evidence="2" key="1">
    <citation type="journal article" date="2017" name="Nature">
        <title>The genome of Chenopodium quinoa.</title>
        <authorList>
            <person name="Jarvis D.E."/>
            <person name="Ho Y.S."/>
            <person name="Lightfoot D.J."/>
            <person name="Schmoeckel S.M."/>
            <person name="Li B."/>
            <person name="Borm T.J.A."/>
            <person name="Ohyanagi H."/>
            <person name="Mineta K."/>
            <person name="Michell C.T."/>
            <person name="Saber N."/>
            <person name="Kharbatia N.M."/>
            <person name="Rupper R.R."/>
            <person name="Sharp A.R."/>
            <person name="Dally N."/>
            <person name="Boughton B.A."/>
            <person name="Woo Y.H."/>
            <person name="Gao G."/>
            <person name="Schijlen E.G.W.M."/>
            <person name="Guo X."/>
            <person name="Momin A.A."/>
            <person name="Negrao S."/>
            <person name="Al-Babili S."/>
            <person name="Gehring C."/>
            <person name="Roessner U."/>
            <person name="Jung C."/>
            <person name="Murphy K."/>
            <person name="Arold S.T."/>
            <person name="Gojobori T."/>
            <person name="van der Linden C.G."/>
            <person name="van Loo E.N."/>
            <person name="Jellen E.N."/>
            <person name="Maughan P.J."/>
            <person name="Tester M."/>
        </authorList>
    </citation>
    <scope>NUCLEOTIDE SEQUENCE [LARGE SCALE GENOMIC DNA]</scope>
    <source>
        <strain evidence="2">cv. PI 614886</strain>
    </source>
</reference>
<proteinExistence type="predicted"/>
<organism evidence="2 3">
    <name type="scientific">Chenopodium quinoa</name>
    <name type="common">Quinoa</name>
    <dbReference type="NCBI Taxonomy" id="63459"/>
    <lineage>
        <taxon>Eukaryota</taxon>
        <taxon>Viridiplantae</taxon>
        <taxon>Streptophyta</taxon>
        <taxon>Embryophyta</taxon>
        <taxon>Tracheophyta</taxon>
        <taxon>Spermatophyta</taxon>
        <taxon>Magnoliopsida</taxon>
        <taxon>eudicotyledons</taxon>
        <taxon>Gunneridae</taxon>
        <taxon>Pentapetalae</taxon>
        <taxon>Caryophyllales</taxon>
        <taxon>Chenopodiaceae</taxon>
        <taxon>Chenopodioideae</taxon>
        <taxon>Atripliceae</taxon>
        <taxon>Chenopodium</taxon>
    </lineage>
</organism>
<dbReference type="PANTHER" id="PTHR34835">
    <property type="entry name" value="OS07G0283600 PROTEIN-RELATED"/>
    <property type="match status" value="1"/>
</dbReference>
<sequence>MVKAREGSSLKSTMVKAIRSSNWSKRRGLRSLVGRPCKEPNHDTGETTEPNHDIGETTEPNHDIGEITGIGDQVGVSNTSKASNVQKECGGIEDSELIMYRRLGNELGEKSLMDLKQKSIVVPKNLQVGGQQKSLKDTIVHDKNALFKTKCSGKKLVKLFQKLDDNRQIKAIHDIGFGGLLSLQLDRTSNILNQWIVDSFDGSTCLFKVGIGKEFMVSEYDVYDMFCLPLNHGNDVVEISRGKNDTNPHMHLKTFWRKYFNLIGDNAAISLKSVRPRLISLKDGGEVFEKLFVLYAFSSFLAPTASSIVDLRLTLAVDDVAAIPRLN</sequence>
<keyword evidence="3" id="KW-1185">Reference proteome</keyword>
<dbReference type="Gramene" id="AUR62033047-RA">
    <property type="protein sequence ID" value="AUR62033047-RA:cds"/>
    <property type="gene ID" value="AUR62033047"/>
</dbReference>
<evidence type="ECO:0000313" key="2">
    <source>
        <dbReference type="EnsemblPlants" id="AUR62033047-RA:cds"/>
    </source>
</evidence>
<feature type="region of interest" description="Disordered" evidence="1">
    <location>
        <begin position="32"/>
        <end position="62"/>
    </location>
</feature>
<evidence type="ECO:0000313" key="3">
    <source>
        <dbReference type="Proteomes" id="UP000596660"/>
    </source>
</evidence>
<evidence type="ECO:0000256" key="1">
    <source>
        <dbReference type="SAM" id="MobiDB-lite"/>
    </source>
</evidence>
<protein>
    <submittedName>
        <fullName evidence="2">Uncharacterized protein</fullName>
    </submittedName>
</protein>
<reference evidence="2" key="2">
    <citation type="submission" date="2021-03" db="UniProtKB">
        <authorList>
            <consortium name="EnsemblPlants"/>
        </authorList>
    </citation>
    <scope>IDENTIFICATION</scope>
</reference>